<accession>A0A849VNB0</accession>
<dbReference type="AlphaFoldDB" id="A0A849VNB0"/>
<dbReference type="InterPro" id="IPR011604">
    <property type="entry name" value="PDDEXK-like_dom_sf"/>
</dbReference>
<dbReference type="Gene3D" id="3.90.320.10">
    <property type="match status" value="1"/>
</dbReference>
<dbReference type="EMBL" id="JABUMX010000002">
    <property type="protein sequence ID" value="NTS31311.1"/>
    <property type="molecule type" value="Genomic_DNA"/>
</dbReference>
<dbReference type="PANTHER" id="PTHR46609">
    <property type="entry name" value="EXONUCLEASE, PHAGE-TYPE/RECB, C-TERMINAL DOMAIN-CONTAINING PROTEIN"/>
    <property type="match status" value="1"/>
</dbReference>
<dbReference type="Pfam" id="PF09588">
    <property type="entry name" value="YqaJ"/>
    <property type="match status" value="1"/>
</dbReference>
<evidence type="ECO:0000313" key="3">
    <source>
        <dbReference type="Proteomes" id="UP000550508"/>
    </source>
</evidence>
<comment type="caution">
    <text evidence="2">The sequence shown here is derived from an EMBL/GenBank/DDBJ whole genome shotgun (WGS) entry which is preliminary data.</text>
</comment>
<sequence>MIEIIDCDQNSPEWYQARCGIPTASNFATIMAKGEGKVRRTYLLKLAGEILTGEPSEGYTNAHMERGHEMEPEARSQYAFLTGAELTQVGFVRNGAKGASPDSLIGNNGVGEFKTKLPHLLIEVLLKDQFPPEHRAQCQGALWVCEREWVDIACYWPKLPLFVKRAYRDDVYIKQIADEVDRFNADLADTVELVRRYGMLEAA</sequence>
<keyword evidence="3" id="KW-1185">Reference proteome</keyword>
<proteinExistence type="predicted"/>
<dbReference type="InterPro" id="IPR019080">
    <property type="entry name" value="YqaJ_viral_recombinase"/>
</dbReference>
<protein>
    <submittedName>
        <fullName evidence="2">YqaJ viral recombinase family protein</fullName>
    </submittedName>
</protein>
<dbReference type="SUPFAM" id="SSF52980">
    <property type="entry name" value="Restriction endonuclease-like"/>
    <property type="match status" value="1"/>
</dbReference>
<evidence type="ECO:0000313" key="2">
    <source>
        <dbReference type="EMBL" id="NTS31311.1"/>
    </source>
</evidence>
<evidence type="ECO:0000259" key="1">
    <source>
        <dbReference type="Pfam" id="PF09588"/>
    </source>
</evidence>
<dbReference type="CDD" id="cd22343">
    <property type="entry name" value="PDDEXK_lambda_exonuclease-like"/>
    <property type="match status" value="1"/>
</dbReference>
<dbReference type="Proteomes" id="UP000550508">
    <property type="component" value="Unassembled WGS sequence"/>
</dbReference>
<organism evidence="2 3">
    <name type="scientific">Phyllobacterium pellucidum</name>
    <dbReference type="NCBI Taxonomy" id="2740464"/>
    <lineage>
        <taxon>Bacteria</taxon>
        <taxon>Pseudomonadati</taxon>
        <taxon>Pseudomonadota</taxon>
        <taxon>Alphaproteobacteria</taxon>
        <taxon>Hyphomicrobiales</taxon>
        <taxon>Phyllobacteriaceae</taxon>
        <taxon>Phyllobacterium</taxon>
    </lineage>
</organism>
<name>A0A849VNB0_9HYPH</name>
<dbReference type="InterPro" id="IPR051703">
    <property type="entry name" value="NF-kappa-B_Signaling_Reg"/>
</dbReference>
<gene>
    <name evidence="2" type="ORF">HQ945_08585</name>
</gene>
<reference evidence="2 3" key="1">
    <citation type="submission" date="2020-05" db="EMBL/GenBank/DDBJ databases">
        <authorList>
            <person name="Kim M.K."/>
        </authorList>
    </citation>
    <scope>NUCLEOTIDE SEQUENCE [LARGE SCALE GENOMIC DNA]</scope>
    <source>
        <strain evidence="2 3">BT25</strain>
    </source>
</reference>
<dbReference type="InterPro" id="IPR011335">
    <property type="entry name" value="Restrct_endonuc-II-like"/>
</dbReference>
<dbReference type="RefSeq" id="WP_174207966.1">
    <property type="nucleotide sequence ID" value="NZ_JABUMX010000002.1"/>
</dbReference>
<dbReference type="PANTHER" id="PTHR46609:SF6">
    <property type="entry name" value="EXONUCLEASE, PHAGE-TYPE_RECB, C-TERMINAL DOMAIN-CONTAINING PROTEIN-RELATED"/>
    <property type="match status" value="1"/>
</dbReference>
<feature type="domain" description="YqaJ viral recombinase" evidence="1">
    <location>
        <begin position="13"/>
        <end position="147"/>
    </location>
</feature>